<keyword evidence="1" id="KW-0732">Signal</keyword>
<dbReference type="EMBL" id="MK075135">
    <property type="protein sequence ID" value="AYV99538.1"/>
    <property type="molecule type" value="mRNA"/>
</dbReference>
<feature type="signal peptide" evidence="1">
    <location>
        <begin position="1"/>
        <end position="20"/>
    </location>
</feature>
<evidence type="ECO:0000313" key="2">
    <source>
        <dbReference type="EMBL" id="AYV99538.1"/>
    </source>
</evidence>
<name>A0A3G5BIC7_DOLGE</name>
<sequence>MKFFITLIFSVIALVSTVSAQWYVRGYCTSGCTVTNTLVCAWNGECNNMFKDNCQMKKWNCDKKDDFVIAPNVNCLISKQCSHIPAIIN</sequence>
<organism evidence="2">
    <name type="scientific">Dolopus genitalis</name>
    <name type="common">Giant Australian assassin fly</name>
    <name type="synonym">Asilus genitalis</name>
    <dbReference type="NCBI Taxonomy" id="2488630"/>
    <lineage>
        <taxon>Eukaryota</taxon>
        <taxon>Metazoa</taxon>
        <taxon>Ecdysozoa</taxon>
        <taxon>Arthropoda</taxon>
        <taxon>Hexapoda</taxon>
        <taxon>Insecta</taxon>
        <taxon>Pterygota</taxon>
        <taxon>Neoptera</taxon>
        <taxon>Endopterygota</taxon>
        <taxon>Diptera</taxon>
        <taxon>Brachycera</taxon>
        <taxon>Muscomorpha</taxon>
        <taxon>Asiloidea</taxon>
        <taxon>Asilidae</taxon>
        <taxon>Asilinae</taxon>
        <taxon>Dolopus</taxon>
    </lineage>
</organism>
<dbReference type="AlphaFoldDB" id="A0A3G5BIC7"/>
<protein>
    <submittedName>
        <fullName evidence="2">Venom polypeptide</fullName>
    </submittedName>
</protein>
<reference evidence="2" key="1">
    <citation type="journal article" date="2018" name="Toxins">
        <title>Buzz kill: function and proteomic composition of venom from the giant assassin fly Dolopus genitalis (Diptera: Asilidae).</title>
        <authorList>
            <person name="Walker A.A."/>
            <person name="Dobson J."/>
            <person name="Jin J."/>
            <person name="Robinson S.D."/>
            <person name="Herzig V."/>
            <person name="Vetter I."/>
            <person name="King G.F."/>
            <person name="Fry B.G."/>
        </authorList>
    </citation>
    <scope>NUCLEOTIDE SEQUENCE</scope>
    <source>
        <strain evidence="2">U-Asilidin13-Dg17</strain>
        <tissue evidence="2">Venom/thoracic glands</tissue>
    </source>
</reference>
<accession>A0A3G5BIC7</accession>
<feature type="chain" id="PRO_5017926003" evidence="1">
    <location>
        <begin position="21"/>
        <end position="89"/>
    </location>
</feature>
<evidence type="ECO:0000256" key="1">
    <source>
        <dbReference type="SAM" id="SignalP"/>
    </source>
</evidence>
<proteinExistence type="evidence at transcript level"/>